<evidence type="ECO:0000313" key="2">
    <source>
        <dbReference type="EMBL" id="DAD77428.1"/>
    </source>
</evidence>
<name>A0A8S5M5E3_9CAUD</name>
<keyword evidence="1" id="KW-0812">Transmembrane</keyword>
<accession>A0A8S5M5E3</accession>
<sequence>MTPNPISIEVWSVIGQWIVYGASLTGAVMAIAQFLKWIRSKTTVAKLEERVNKHDEYLVNDNERIKSLEQLYNSNKSDLEDIHTLMRLSIKASQALLKSNLDGNNREAVEEANTEIQNYLNGKI</sequence>
<proteinExistence type="predicted"/>
<evidence type="ECO:0000256" key="1">
    <source>
        <dbReference type="SAM" id="Phobius"/>
    </source>
</evidence>
<feature type="transmembrane region" description="Helical" evidence="1">
    <location>
        <begin position="17"/>
        <end position="38"/>
    </location>
</feature>
<organism evidence="2">
    <name type="scientific">Siphoviridae sp. ctulf7</name>
    <dbReference type="NCBI Taxonomy" id="2826505"/>
    <lineage>
        <taxon>Viruses</taxon>
        <taxon>Duplodnaviria</taxon>
        <taxon>Heunggongvirae</taxon>
        <taxon>Uroviricota</taxon>
        <taxon>Caudoviricetes</taxon>
    </lineage>
</organism>
<dbReference type="EMBL" id="BK014825">
    <property type="protein sequence ID" value="DAD77428.1"/>
    <property type="molecule type" value="Genomic_DNA"/>
</dbReference>
<reference evidence="2" key="1">
    <citation type="journal article" date="2021" name="Proc. Natl. Acad. Sci. U.S.A.">
        <title>A Catalog of Tens of Thousands of Viruses from Human Metagenomes Reveals Hidden Associations with Chronic Diseases.</title>
        <authorList>
            <person name="Tisza M.J."/>
            <person name="Buck C.B."/>
        </authorList>
    </citation>
    <scope>NUCLEOTIDE SEQUENCE</scope>
    <source>
        <strain evidence="2">Ctulf7</strain>
    </source>
</reference>
<protein>
    <submittedName>
        <fullName evidence="2">Uncharacterized protein</fullName>
    </submittedName>
</protein>
<keyword evidence="1" id="KW-0472">Membrane</keyword>
<keyword evidence="1" id="KW-1133">Transmembrane helix</keyword>